<evidence type="ECO:0000259" key="5">
    <source>
        <dbReference type="Pfam" id="PF00891"/>
    </source>
</evidence>
<dbReference type="SUPFAM" id="SSF53335">
    <property type="entry name" value="S-adenosyl-L-methionine-dependent methyltransferases"/>
    <property type="match status" value="1"/>
</dbReference>
<dbReference type="InterPro" id="IPR001077">
    <property type="entry name" value="COMT_C"/>
</dbReference>
<organism evidence="7">
    <name type="scientific">Porifericola rhodea</name>
    <dbReference type="NCBI Taxonomy" id="930972"/>
    <lineage>
        <taxon>Bacteria</taxon>
        <taxon>Pseudomonadati</taxon>
        <taxon>Bacteroidota</taxon>
        <taxon>Cytophagia</taxon>
        <taxon>Cytophagales</taxon>
        <taxon>Catalimonadaceae</taxon>
        <taxon>Porifericola</taxon>
    </lineage>
</organism>
<keyword evidence="3" id="KW-0949">S-adenosyl-L-methionine</keyword>
<keyword evidence="2" id="KW-0808">Transferase</keyword>
<dbReference type="PIRSF" id="PIRSF005739">
    <property type="entry name" value="O-mtase"/>
    <property type="match status" value="1"/>
</dbReference>
<evidence type="ECO:0000256" key="4">
    <source>
        <dbReference type="PIRSR" id="PIRSR005739-1"/>
    </source>
</evidence>
<keyword evidence="1" id="KW-0489">Methyltransferase</keyword>
<dbReference type="InterPro" id="IPR029063">
    <property type="entry name" value="SAM-dependent_MTases_sf"/>
</dbReference>
<evidence type="ECO:0000256" key="1">
    <source>
        <dbReference type="ARBA" id="ARBA00022603"/>
    </source>
</evidence>
<dbReference type="Pfam" id="PF00891">
    <property type="entry name" value="Methyltransf_2"/>
    <property type="match status" value="1"/>
</dbReference>
<dbReference type="EMBL" id="MH567000">
    <property type="protein sequence ID" value="QAV57610.1"/>
    <property type="molecule type" value="Genomic_DNA"/>
</dbReference>
<proteinExistence type="predicted"/>
<evidence type="ECO:0000256" key="2">
    <source>
        <dbReference type="ARBA" id="ARBA00022679"/>
    </source>
</evidence>
<dbReference type="InterPro" id="IPR036390">
    <property type="entry name" value="WH_DNA-bd_sf"/>
</dbReference>
<dbReference type="Gene3D" id="3.40.50.150">
    <property type="entry name" value="Vaccinia Virus protein VP39"/>
    <property type="match status" value="1"/>
</dbReference>
<feature type="domain" description="O-methyltransferase C-terminal" evidence="5">
    <location>
        <begin position="138"/>
        <end position="348"/>
    </location>
</feature>
<name>A0A494WDD3_9BACT</name>
<feature type="domain" description="O-methyltransferase dimerisation" evidence="6">
    <location>
        <begin position="37"/>
        <end position="115"/>
    </location>
</feature>
<dbReference type="InterPro" id="IPR036388">
    <property type="entry name" value="WH-like_DNA-bd_sf"/>
</dbReference>
<dbReference type="GO" id="GO:0008171">
    <property type="term" value="F:O-methyltransferase activity"/>
    <property type="evidence" value="ECO:0007669"/>
    <property type="project" value="InterPro"/>
</dbReference>
<evidence type="ECO:0000259" key="6">
    <source>
        <dbReference type="Pfam" id="PF08100"/>
    </source>
</evidence>
<reference evidence="7" key="1">
    <citation type="journal article" date="2019" name="ACS Chem. Biol.">
        <title>Biosynthetic basis for structural diversity of aminophenylpyrrole-derived alkaloids.</title>
        <authorList>
            <person name="Linares-Otoya L."/>
            <person name="Liu Y."/>
            <person name="Linares-Otoya V."/>
            <person name="Armas-Mantilla L."/>
            <person name="Cruesemann M."/>
            <person name="Ganoza-Yupanqui M.L."/>
            <person name="Campos-Florian J."/>
            <person name="Koenig G.M."/>
            <person name="Schaberle T.F."/>
        </authorList>
    </citation>
    <scope>NUCLEOTIDE SEQUENCE</scope>
    <source>
        <strain evidence="7">S47</strain>
    </source>
</reference>
<evidence type="ECO:0000313" key="7">
    <source>
        <dbReference type="EMBL" id="QAV57610.1"/>
    </source>
</evidence>
<dbReference type="AlphaFoldDB" id="A0A494WDD3"/>
<dbReference type="InterPro" id="IPR016461">
    <property type="entry name" value="COMT-like"/>
</dbReference>
<dbReference type="CDD" id="cd02440">
    <property type="entry name" value="AdoMet_MTases"/>
    <property type="match status" value="1"/>
</dbReference>
<sequence>MITSQTQLSINNYPNYFIMNTTTEVQVDPFKIIQVGLSFWSSKTLLSATKLGLFTLLGDKKALTAEEIRAELGLNEKGLYVRDFLDALFSMGFLQRNGVGAEATYQNTLNTAMFLDKNQPSYLGGFLEMANDREYKFWGDLEEGLITGKPQNEIKYTGKSSFEAIYEKPESLAQFTEAMSSIQKLSFMGFAEQFDFSPYKQVLDVGGSAGLLSALIAHQHAHLHCTTFDLPKLEPFAKKTAEQYGVADRVTVKNGDFFRDSFPEADVITMGNILHSFDMETKRMLIRKAYEALPEGGCLAVIEMILDNERKENTFGLLMSLNMLIESDSGFNYTQNQFKQWTSEAGFSRVEFFPLGGPVSAGIAYK</sequence>
<dbReference type="InterPro" id="IPR012967">
    <property type="entry name" value="COMT_dimerisation"/>
</dbReference>
<evidence type="ECO:0000256" key="3">
    <source>
        <dbReference type="ARBA" id="ARBA00022691"/>
    </source>
</evidence>
<protein>
    <submittedName>
        <fullName evidence="7">MarB</fullName>
    </submittedName>
</protein>
<dbReference type="PANTHER" id="PTHR11746">
    <property type="entry name" value="O-METHYLTRANSFERASE"/>
    <property type="match status" value="1"/>
</dbReference>
<feature type="active site" description="Proton acceptor" evidence="4">
    <location>
        <position position="275"/>
    </location>
</feature>
<dbReference type="PROSITE" id="PS51683">
    <property type="entry name" value="SAM_OMT_II"/>
    <property type="match status" value="1"/>
</dbReference>
<accession>A0A494WDD3</accession>
<dbReference type="Pfam" id="PF08100">
    <property type="entry name" value="Dimerisation"/>
    <property type="match status" value="1"/>
</dbReference>
<dbReference type="GO" id="GO:0046983">
    <property type="term" value="F:protein dimerization activity"/>
    <property type="evidence" value="ECO:0007669"/>
    <property type="project" value="InterPro"/>
</dbReference>
<dbReference type="GO" id="GO:0032259">
    <property type="term" value="P:methylation"/>
    <property type="evidence" value="ECO:0007669"/>
    <property type="project" value="UniProtKB-KW"/>
</dbReference>
<dbReference type="Gene3D" id="1.10.10.10">
    <property type="entry name" value="Winged helix-like DNA-binding domain superfamily/Winged helix DNA-binding domain"/>
    <property type="match status" value="1"/>
</dbReference>
<dbReference type="SUPFAM" id="SSF46785">
    <property type="entry name" value="Winged helix' DNA-binding domain"/>
    <property type="match status" value="1"/>
</dbReference>